<dbReference type="InterPro" id="IPR036291">
    <property type="entry name" value="NAD(P)-bd_dom_sf"/>
</dbReference>
<proteinExistence type="predicted"/>
<evidence type="ECO:0000259" key="1">
    <source>
        <dbReference type="Pfam" id="PF06985"/>
    </source>
</evidence>
<accession>A0A395S1S6</accession>
<dbReference type="Proteomes" id="UP000266152">
    <property type="component" value="Unassembled WGS sequence"/>
</dbReference>
<dbReference type="AlphaFoldDB" id="A0A395S1S6"/>
<feature type="domain" description="Heterokaryon incompatibility" evidence="1">
    <location>
        <begin position="183"/>
        <end position="346"/>
    </location>
</feature>
<dbReference type="SUPFAM" id="SSF50129">
    <property type="entry name" value="GroES-like"/>
    <property type="match status" value="1"/>
</dbReference>
<keyword evidence="3" id="KW-1185">Reference proteome</keyword>
<dbReference type="InterPro" id="IPR052895">
    <property type="entry name" value="HetReg/Transcr_Mod"/>
</dbReference>
<dbReference type="InterPro" id="IPR010730">
    <property type="entry name" value="HET"/>
</dbReference>
<name>A0A395S1S6_FUSSP</name>
<dbReference type="STRING" id="5514.A0A395S1S6"/>
<sequence length="761" mass="84640">MSACYPGEVIERGVPCSDAAAEVASIGSVVKDFAISDHVSVISHLGNVTATDDDPDRTLGGDVDGVLREYTIFEDKHIVKLPRHLSWEEAISNQASEVDRLTDGKGVDFVVNVTGPASIPEDLGFLRRRGGLVSLVGFLAGTDVYWEPSAIMTLMHKNANSGDSDMIRIDLHTVKAPADQRFWALSYVWGPTANPATVLLNGQQFSITRNLYHALYEYRRHKFMGESTAASAWLWVDAICINQNDQAEKSIQVPHMSEIYGKCERVLAWLGPVHNEEDSQVCKLAEKLTHFSSNVEQEDTEDNQITKFMELGKSDDEAATEVELVRNALRSIGHRPWFRRIWILQEAVLAQTQPILLCGPYELGYDIFFKTWVLMLNPSEDGQLLYSFMSENPVRFKAIEFEYKNILQKRSVTDQGQKKGLVVQHKQCAIDILELLNEATELEATVPHDRLYALIGLLACDPLPEPLQPDYTKPFEKLCYDSAIFILEQTKDVRVLNLGTVGCLRGVPSWTPDLRENWMAKANLAPSLGSHFHISPNGSTLTLPAIILNQCVSVSSPVAPDPGSGVVPTTAFLQFDESIIVPAAAIRGVTRMSVMTEWLKYHFASIYTDTQLEQDPSILKRIMLAYTCMVHNQPISSLGTRYGTTEQLQGAFGMVTDPIIQKALVGCSNFVLRDGTGGMLLHDTNVAAIGDMICVFQGLSTPFLVRANDGGADWSVIGQVSKWETYGAYLPEEALENYHHSFEEYHLGKEAEHNVRMLDLR</sequence>
<dbReference type="EMBL" id="PXOF01000096">
    <property type="protein sequence ID" value="RGP66195.1"/>
    <property type="molecule type" value="Genomic_DNA"/>
</dbReference>
<dbReference type="PANTHER" id="PTHR24148:SF64">
    <property type="entry name" value="HETEROKARYON INCOMPATIBILITY DOMAIN-CONTAINING PROTEIN"/>
    <property type="match status" value="1"/>
</dbReference>
<dbReference type="Pfam" id="PF06985">
    <property type="entry name" value="HET"/>
    <property type="match status" value="1"/>
</dbReference>
<reference evidence="2 3" key="1">
    <citation type="journal article" date="2018" name="PLoS Pathog.">
        <title>Evolution of structural diversity of trichothecenes, a family of toxins produced by plant pathogenic and entomopathogenic fungi.</title>
        <authorList>
            <person name="Proctor R.H."/>
            <person name="McCormick S.P."/>
            <person name="Kim H.S."/>
            <person name="Cardoza R.E."/>
            <person name="Stanley A.M."/>
            <person name="Lindo L."/>
            <person name="Kelly A."/>
            <person name="Brown D.W."/>
            <person name="Lee T."/>
            <person name="Vaughan M.M."/>
            <person name="Alexander N.J."/>
            <person name="Busman M."/>
            <person name="Gutierrez S."/>
        </authorList>
    </citation>
    <scope>NUCLEOTIDE SEQUENCE [LARGE SCALE GENOMIC DNA]</scope>
    <source>
        <strain evidence="2 3">NRRL 3299</strain>
    </source>
</reference>
<organism evidence="2 3">
    <name type="scientific">Fusarium sporotrichioides</name>
    <dbReference type="NCBI Taxonomy" id="5514"/>
    <lineage>
        <taxon>Eukaryota</taxon>
        <taxon>Fungi</taxon>
        <taxon>Dikarya</taxon>
        <taxon>Ascomycota</taxon>
        <taxon>Pezizomycotina</taxon>
        <taxon>Sordariomycetes</taxon>
        <taxon>Hypocreomycetidae</taxon>
        <taxon>Hypocreales</taxon>
        <taxon>Nectriaceae</taxon>
        <taxon>Fusarium</taxon>
    </lineage>
</organism>
<comment type="caution">
    <text evidence="2">The sequence shown here is derived from an EMBL/GenBank/DDBJ whole genome shotgun (WGS) entry which is preliminary data.</text>
</comment>
<dbReference type="PANTHER" id="PTHR24148">
    <property type="entry name" value="ANKYRIN REPEAT DOMAIN-CONTAINING PROTEIN 39 HOMOLOG-RELATED"/>
    <property type="match status" value="1"/>
</dbReference>
<dbReference type="Gene3D" id="3.90.180.10">
    <property type="entry name" value="Medium-chain alcohol dehydrogenases, catalytic domain"/>
    <property type="match status" value="1"/>
</dbReference>
<evidence type="ECO:0000313" key="2">
    <source>
        <dbReference type="EMBL" id="RGP66195.1"/>
    </source>
</evidence>
<dbReference type="InterPro" id="IPR011032">
    <property type="entry name" value="GroES-like_sf"/>
</dbReference>
<evidence type="ECO:0000313" key="3">
    <source>
        <dbReference type="Proteomes" id="UP000266152"/>
    </source>
</evidence>
<gene>
    <name evidence="2" type="ORF">FSPOR_6815</name>
</gene>
<dbReference type="SUPFAM" id="SSF51735">
    <property type="entry name" value="NAD(P)-binding Rossmann-fold domains"/>
    <property type="match status" value="1"/>
</dbReference>
<protein>
    <recommendedName>
        <fullName evidence="1">Heterokaryon incompatibility domain-containing protein</fullName>
    </recommendedName>
</protein>
<dbReference type="Gene3D" id="3.40.50.720">
    <property type="entry name" value="NAD(P)-binding Rossmann-like Domain"/>
    <property type="match status" value="1"/>
</dbReference>